<dbReference type="InterPro" id="IPR036388">
    <property type="entry name" value="WH-like_DNA-bd_sf"/>
</dbReference>
<protein>
    <submittedName>
        <fullName evidence="7">AfsR/SARP family transcriptional regulator</fullName>
    </submittedName>
</protein>
<evidence type="ECO:0000256" key="3">
    <source>
        <dbReference type="ARBA" id="ARBA00023125"/>
    </source>
</evidence>
<dbReference type="Pfam" id="PF13401">
    <property type="entry name" value="AAA_22"/>
    <property type="match status" value="1"/>
</dbReference>
<dbReference type="Proteomes" id="UP001201873">
    <property type="component" value="Unassembled WGS sequence"/>
</dbReference>
<organism evidence="7 8">
    <name type="scientific">Frankia umida</name>
    <dbReference type="NCBI Taxonomy" id="573489"/>
    <lineage>
        <taxon>Bacteria</taxon>
        <taxon>Bacillati</taxon>
        <taxon>Actinomycetota</taxon>
        <taxon>Actinomycetes</taxon>
        <taxon>Frankiales</taxon>
        <taxon>Frankiaceae</taxon>
        <taxon>Frankia</taxon>
    </lineage>
</organism>
<dbReference type="InterPro" id="IPR011990">
    <property type="entry name" value="TPR-like_helical_dom_sf"/>
</dbReference>
<gene>
    <name evidence="7" type="ORF">MXD59_18935</name>
</gene>
<dbReference type="PROSITE" id="PS51755">
    <property type="entry name" value="OMPR_PHOB"/>
    <property type="match status" value="1"/>
</dbReference>
<evidence type="ECO:0000259" key="6">
    <source>
        <dbReference type="PROSITE" id="PS51755"/>
    </source>
</evidence>
<evidence type="ECO:0000256" key="2">
    <source>
        <dbReference type="ARBA" id="ARBA00023015"/>
    </source>
</evidence>
<keyword evidence="8" id="KW-1185">Reference proteome</keyword>
<dbReference type="InterPro" id="IPR051677">
    <property type="entry name" value="AfsR-DnrI-RedD_regulator"/>
</dbReference>
<evidence type="ECO:0000313" key="8">
    <source>
        <dbReference type="Proteomes" id="UP001201873"/>
    </source>
</evidence>
<proteinExistence type="inferred from homology"/>
<reference evidence="7 8" key="1">
    <citation type="submission" date="2022-04" db="EMBL/GenBank/DDBJ databases">
        <title>Genome diversity in the genus Frankia.</title>
        <authorList>
            <person name="Carlos-Shanley C."/>
            <person name="Hahn D."/>
        </authorList>
    </citation>
    <scope>NUCLEOTIDE SEQUENCE [LARGE SCALE GENOMIC DNA]</scope>
    <source>
        <strain evidence="7 8">Ag45/Mut15</strain>
    </source>
</reference>
<dbReference type="PRINTS" id="PR00364">
    <property type="entry name" value="DISEASERSIST"/>
</dbReference>
<dbReference type="InterPro" id="IPR027417">
    <property type="entry name" value="P-loop_NTPase"/>
</dbReference>
<sequence length="818" mass="89382">MSPTDPLHFGLLGPLEAHAGEESIKIGGPRHRTLLAILLLSADCVVSVDALIEGLWNGRSPHTGRGQIAICVSALRKALRSAGCADEIIQTVHPGYKLSSAHATIDLVQYTELVNQARALVHIDQLEPADRLFDQALALWRGDALAGIDSDLVRNEAANLDEQRLTVLEEHLTLKLNRGMHRTLIRNLTGLVRQHPLRERGRANLMLAQYRSGRRAEALDTFAEGRRLLIAEIGLEPGVELQNLQAAILRDDPSLLTPTTVSLTSPPVYSDRPSQLPVVPAELIDRGAELSSLDRLLSEPSGSRRRVGLITGTPGAGKTALAAHWAQQHAKDFPDGQMYADLDDGEQIQHPSVVLDQFLQALHVPPGQIPRALSDRTSLYRNVLDGRRLVVLLDNASSYSQIEPLLPVSGSYKVLITSRQPIAELYGDPAVTYVSLAELAQPAAVELLGTLVGRSRIRTSDPQTQRLAELCGRSPLAIRIAASRLIAKPHWTAADLVRRLEDPHRRLDELTEGEVSIRSSFASSYRHLQPEEARLFRLLGMLATPAFTVWLGAALIDASLIRTDQIMERLVDVQLLRVVSVDGKGRARYAFRELAGLYARELATCVDSAAELRNAVDRAHGALLALAENAHRIRYGADFAWPSAPAPRWLLPERQARELVADPQAWFELEQQTILAVVRQAVRRQQTGLAWQLAIIIAASRVATETARQCCSLAHEGAALAGDGRGVEAMACAAALLGYDEGNGRLRLALAEFMLADDRHGRSQVLARLAPEQTQCEPAEARRLFADALIELIRLAGLDQSLGQRRPGAGRTVRPSSS</sequence>
<dbReference type="InterPro" id="IPR001867">
    <property type="entry name" value="OmpR/PhoB-type_DNA-bd"/>
</dbReference>
<dbReference type="Gene3D" id="1.25.40.10">
    <property type="entry name" value="Tetratricopeptide repeat domain"/>
    <property type="match status" value="1"/>
</dbReference>
<feature type="DNA-binding region" description="OmpR/PhoB-type" evidence="5">
    <location>
        <begin position="1"/>
        <end position="100"/>
    </location>
</feature>
<keyword evidence="3 5" id="KW-0238">DNA-binding</keyword>
<dbReference type="SUPFAM" id="SSF46894">
    <property type="entry name" value="C-terminal effector domain of the bipartite response regulators"/>
    <property type="match status" value="1"/>
</dbReference>
<dbReference type="InterPro" id="IPR016032">
    <property type="entry name" value="Sig_transdc_resp-reg_C-effctor"/>
</dbReference>
<dbReference type="PANTHER" id="PTHR35807:SF1">
    <property type="entry name" value="TRANSCRIPTIONAL REGULATOR REDD"/>
    <property type="match status" value="1"/>
</dbReference>
<feature type="domain" description="OmpR/PhoB-type" evidence="6">
    <location>
        <begin position="1"/>
        <end position="100"/>
    </location>
</feature>
<dbReference type="InterPro" id="IPR049945">
    <property type="entry name" value="AAA_22"/>
</dbReference>
<evidence type="ECO:0000256" key="1">
    <source>
        <dbReference type="ARBA" id="ARBA00005820"/>
    </source>
</evidence>
<dbReference type="RefSeq" id="WP_248826001.1">
    <property type="nucleotide sequence ID" value="NZ_JALKFT010000022.1"/>
</dbReference>
<evidence type="ECO:0000256" key="5">
    <source>
        <dbReference type="PROSITE-ProRule" id="PRU01091"/>
    </source>
</evidence>
<dbReference type="Gene3D" id="3.40.50.300">
    <property type="entry name" value="P-loop containing nucleotide triphosphate hydrolases"/>
    <property type="match status" value="1"/>
</dbReference>
<dbReference type="Pfam" id="PF03704">
    <property type="entry name" value="BTAD"/>
    <property type="match status" value="1"/>
</dbReference>
<dbReference type="EMBL" id="JALKFT010000022">
    <property type="protein sequence ID" value="MCK9877826.1"/>
    <property type="molecule type" value="Genomic_DNA"/>
</dbReference>
<dbReference type="SUPFAM" id="SSF48452">
    <property type="entry name" value="TPR-like"/>
    <property type="match status" value="1"/>
</dbReference>
<dbReference type="CDD" id="cd15831">
    <property type="entry name" value="BTAD"/>
    <property type="match status" value="1"/>
</dbReference>
<keyword evidence="4" id="KW-0804">Transcription</keyword>
<dbReference type="SMART" id="SM00862">
    <property type="entry name" value="Trans_reg_C"/>
    <property type="match status" value="1"/>
</dbReference>
<dbReference type="Gene3D" id="1.10.10.10">
    <property type="entry name" value="Winged helix-like DNA-binding domain superfamily/Winged helix DNA-binding domain"/>
    <property type="match status" value="1"/>
</dbReference>
<name>A0ABT0K1Z1_9ACTN</name>
<accession>A0ABT0K1Z1</accession>
<dbReference type="Pfam" id="PF00486">
    <property type="entry name" value="Trans_reg_C"/>
    <property type="match status" value="1"/>
</dbReference>
<dbReference type="SMART" id="SM01043">
    <property type="entry name" value="BTAD"/>
    <property type="match status" value="1"/>
</dbReference>
<keyword evidence="2" id="KW-0805">Transcription regulation</keyword>
<dbReference type="InterPro" id="IPR005158">
    <property type="entry name" value="BTAD"/>
</dbReference>
<comment type="caution">
    <text evidence="7">The sequence shown here is derived from an EMBL/GenBank/DDBJ whole genome shotgun (WGS) entry which is preliminary data.</text>
</comment>
<dbReference type="PANTHER" id="PTHR35807">
    <property type="entry name" value="TRANSCRIPTIONAL REGULATOR REDD-RELATED"/>
    <property type="match status" value="1"/>
</dbReference>
<dbReference type="SUPFAM" id="SSF52540">
    <property type="entry name" value="P-loop containing nucleoside triphosphate hydrolases"/>
    <property type="match status" value="1"/>
</dbReference>
<evidence type="ECO:0000313" key="7">
    <source>
        <dbReference type="EMBL" id="MCK9877826.1"/>
    </source>
</evidence>
<evidence type="ECO:0000256" key="4">
    <source>
        <dbReference type="ARBA" id="ARBA00023163"/>
    </source>
</evidence>
<comment type="similarity">
    <text evidence="1">Belongs to the AfsR/DnrI/RedD regulatory family.</text>
</comment>